<evidence type="ECO:0000256" key="5">
    <source>
        <dbReference type="ARBA" id="ARBA00022714"/>
    </source>
</evidence>
<keyword evidence="8 14" id="KW-1133">Transmembrane helix</keyword>
<keyword evidence="6" id="KW-0479">Metal-binding</keyword>
<keyword evidence="11" id="KW-0411">Iron-sulfur</keyword>
<dbReference type="PROSITE" id="PS51384">
    <property type="entry name" value="FAD_FR"/>
    <property type="match status" value="1"/>
</dbReference>
<dbReference type="Gene3D" id="2.40.30.10">
    <property type="entry name" value="Translation factors"/>
    <property type="match status" value="1"/>
</dbReference>
<keyword evidence="7" id="KW-0274">FAD</keyword>
<evidence type="ECO:0000259" key="15">
    <source>
        <dbReference type="PROSITE" id="PS51384"/>
    </source>
</evidence>
<evidence type="ECO:0000256" key="4">
    <source>
        <dbReference type="ARBA" id="ARBA00022692"/>
    </source>
</evidence>
<dbReference type="InterPro" id="IPR017938">
    <property type="entry name" value="Riboflavin_synthase-like_b-brl"/>
</dbReference>
<dbReference type="SUPFAM" id="SSF52343">
    <property type="entry name" value="Ferredoxin reductase-like, C-terminal NADP-linked domain"/>
    <property type="match status" value="1"/>
</dbReference>
<dbReference type="Proteomes" id="UP000649739">
    <property type="component" value="Unassembled WGS sequence"/>
</dbReference>
<dbReference type="InterPro" id="IPR001433">
    <property type="entry name" value="OxRdtase_FAD/NAD-bd"/>
</dbReference>
<protein>
    <submittedName>
        <fullName evidence="16">Oxidoreductase</fullName>
    </submittedName>
</protein>
<comment type="caution">
    <text evidence="16">The sequence shown here is derived from an EMBL/GenBank/DDBJ whole genome shotgun (WGS) entry which is preliminary data.</text>
</comment>
<feature type="region of interest" description="Disordered" evidence="13">
    <location>
        <begin position="1"/>
        <end position="49"/>
    </location>
</feature>
<keyword evidence="9" id="KW-0560">Oxidoreductase</keyword>
<keyword evidence="12 14" id="KW-0472">Membrane</keyword>
<keyword evidence="3" id="KW-0285">Flavoprotein</keyword>
<proteinExistence type="predicted"/>
<evidence type="ECO:0000313" key="16">
    <source>
        <dbReference type="EMBL" id="GGJ77910.1"/>
    </source>
</evidence>
<feature type="transmembrane region" description="Helical" evidence="14">
    <location>
        <begin position="214"/>
        <end position="233"/>
    </location>
</feature>
<reference evidence="16" key="2">
    <citation type="submission" date="2020-09" db="EMBL/GenBank/DDBJ databases">
        <authorList>
            <person name="Sun Q."/>
            <person name="Ohkuma M."/>
        </authorList>
    </citation>
    <scope>NUCLEOTIDE SEQUENCE</scope>
    <source>
        <strain evidence="16">JCM 3090</strain>
    </source>
</reference>
<evidence type="ECO:0000256" key="10">
    <source>
        <dbReference type="ARBA" id="ARBA00023004"/>
    </source>
</evidence>
<sequence length="496" mass="54365">MPRPGPAVGRPGGGRAAHRPTAGRRPAPPETGALPAARPGPDGTLVAGNRRIRRHRLRSDEAAGNTLLVAILFWAMLATSVAVWVFDTPPGSLATNADVITAVGRVTGMIGGFLLIAQVILASRMAWLEQAVGGRSLMSWHRWIGTSLLVMLLAHGLFITYGFALKSNLPLLDQVKGFIAVPDLLTAIVATGILALVGLMAIRGIRKRMRYEIWHALHLSVYGALILAYGHQFTMGSNLTDGFGYWYWTALYALAIAALAWGRVIDPLWFNLRHKLTVAEVVVESPASFSIYLTGRNLDRLGARAGQYFRWRFLAGDGWWQSHPFSLSAPPNGRWLRLTVTAVGDHTRALRELQPGTRVLAEGPSGVFTAERRTRSRALMIAVGSGISPVRALLEEMPSNTVLIYRARTESDLALRQEIEAVAARRGMRVEYVLGRRTERGPRELSTAGGLEYLVPDIAERDVYLCGPRAFVTGTMDNLRQLGVPPRQIHLDPFEL</sequence>
<gene>
    <name evidence="16" type="ORF">GCM10010123_04960</name>
</gene>
<comment type="cofactor">
    <cofactor evidence="1">
        <name>FAD</name>
        <dbReference type="ChEBI" id="CHEBI:57692"/>
    </cofactor>
</comment>
<evidence type="ECO:0000256" key="7">
    <source>
        <dbReference type="ARBA" id="ARBA00022827"/>
    </source>
</evidence>
<dbReference type="Pfam" id="PF01794">
    <property type="entry name" value="Ferric_reduct"/>
    <property type="match status" value="1"/>
</dbReference>
<feature type="transmembrane region" description="Helical" evidence="14">
    <location>
        <begin position="184"/>
        <end position="202"/>
    </location>
</feature>
<dbReference type="CDD" id="cd06198">
    <property type="entry name" value="FNR_like_3"/>
    <property type="match status" value="1"/>
</dbReference>
<keyword evidence="4 14" id="KW-0812">Transmembrane</keyword>
<dbReference type="InterPro" id="IPR017927">
    <property type="entry name" value="FAD-bd_FR_type"/>
</dbReference>
<evidence type="ECO:0000256" key="1">
    <source>
        <dbReference type="ARBA" id="ARBA00001974"/>
    </source>
</evidence>
<dbReference type="PANTHER" id="PTHR47354">
    <property type="entry name" value="NADH OXIDOREDUCTASE HCR"/>
    <property type="match status" value="1"/>
</dbReference>
<feature type="transmembrane region" description="Helical" evidence="14">
    <location>
        <begin position="62"/>
        <end position="86"/>
    </location>
</feature>
<evidence type="ECO:0000256" key="2">
    <source>
        <dbReference type="ARBA" id="ARBA00004141"/>
    </source>
</evidence>
<dbReference type="GO" id="GO:0016020">
    <property type="term" value="C:membrane"/>
    <property type="evidence" value="ECO:0007669"/>
    <property type="project" value="UniProtKB-SubCell"/>
</dbReference>
<comment type="subcellular location">
    <subcellularLocation>
        <location evidence="2">Membrane</location>
        <topology evidence="2">Multi-pass membrane protein</topology>
    </subcellularLocation>
</comment>
<feature type="transmembrane region" description="Helical" evidence="14">
    <location>
        <begin position="140"/>
        <end position="164"/>
    </location>
</feature>
<dbReference type="Pfam" id="PF00175">
    <property type="entry name" value="NAD_binding_1"/>
    <property type="match status" value="1"/>
</dbReference>
<dbReference type="GO" id="GO:0051537">
    <property type="term" value="F:2 iron, 2 sulfur cluster binding"/>
    <property type="evidence" value="ECO:0007669"/>
    <property type="project" value="UniProtKB-KW"/>
</dbReference>
<evidence type="ECO:0000256" key="3">
    <source>
        <dbReference type="ARBA" id="ARBA00022630"/>
    </source>
</evidence>
<dbReference type="EMBL" id="BMQB01000001">
    <property type="protein sequence ID" value="GGJ77910.1"/>
    <property type="molecule type" value="Genomic_DNA"/>
</dbReference>
<dbReference type="InterPro" id="IPR013130">
    <property type="entry name" value="Fe3_Rdtase_TM_dom"/>
</dbReference>
<dbReference type="GO" id="GO:0046872">
    <property type="term" value="F:metal ion binding"/>
    <property type="evidence" value="ECO:0007669"/>
    <property type="project" value="UniProtKB-KW"/>
</dbReference>
<evidence type="ECO:0000256" key="8">
    <source>
        <dbReference type="ARBA" id="ARBA00022989"/>
    </source>
</evidence>
<accession>A0A8J3B3Z9</accession>
<evidence type="ECO:0000256" key="14">
    <source>
        <dbReference type="SAM" id="Phobius"/>
    </source>
</evidence>
<evidence type="ECO:0000256" key="12">
    <source>
        <dbReference type="ARBA" id="ARBA00023136"/>
    </source>
</evidence>
<feature type="transmembrane region" description="Helical" evidence="14">
    <location>
        <begin position="106"/>
        <end position="128"/>
    </location>
</feature>
<evidence type="ECO:0000256" key="6">
    <source>
        <dbReference type="ARBA" id="ARBA00022723"/>
    </source>
</evidence>
<evidence type="ECO:0000256" key="13">
    <source>
        <dbReference type="SAM" id="MobiDB-lite"/>
    </source>
</evidence>
<keyword evidence="5" id="KW-0001">2Fe-2S</keyword>
<dbReference type="SUPFAM" id="SSF63380">
    <property type="entry name" value="Riboflavin synthase domain-like"/>
    <property type="match status" value="1"/>
</dbReference>
<dbReference type="AlphaFoldDB" id="A0A8J3B3Z9"/>
<dbReference type="GO" id="GO:0016491">
    <property type="term" value="F:oxidoreductase activity"/>
    <property type="evidence" value="ECO:0007669"/>
    <property type="project" value="UniProtKB-KW"/>
</dbReference>
<dbReference type="RefSeq" id="WP_189168336.1">
    <property type="nucleotide sequence ID" value="NZ_BMQB01000001.1"/>
</dbReference>
<evidence type="ECO:0000256" key="11">
    <source>
        <dbReference type="ARBA" id="ARBA00023014"/>
    </source>
</evidence>
<evidence type="ECO:0000313" key="17">
    <source>
        <dbReference type="Proteomes" id="UP000649739"/>
    </source>
</evidence>
<reference evidence="16" key="1">
    <citation type="journal article" date="2014" name="Int. J. Syst. Evol. Microbiol.">
        <title>Complete genome sequence of Corynebacterium casei LMG S-19264T (=DSM 44701T), isolated from a smear-ripened cheese.</title>
        <authorList>
            <consortium name="US DOE Joint Genome Institute (JGI-PGF)"/>
            <person name="Walter F."/>
            <person name="Albersmeier A."/>
            <person name="Kalinowski J."/>
            <person name="Ruckert C."/>
        </authorList>
    </citation>
    <scope>NUCLEOTIDE SEQUENCE</scope>
    <source>
        <strain evidence="16">JCM 3090</strain>
    </source>
</reference>
<feature type="transmembrane region" description="Helical" evidence="14">
    <location>
        <begin position="245"/>
        <end position="265"/>
    </location>
</feature>
<organism evidence="16 17">
    <name type="scientific">Pilimelia anulata</name>
    <dbReference type="NCBI Taxonomy" id="53371"/>
    <lineage>
        <taxon>Bacteria</taxon>
        <taxon>Bacillati</taxon>
        <taxon>Actinomycetota</taxon>
        <taxon>Actinomycetes</taxon>
        <taxon>Micromonosporales</taxon>
        <taxon>Micromonosporaceae</taxon>
        <taxon>Pilimelia</taxon>
    </lineage>
</organism>
<feature type="domain" description="FAD-binding FR-type" evidence="15">
    <location>
        <begin position="271"/>
        <end position="371"/>
    </location>
</feature>
<dbReference type="InterPro" id="IPR050415">
    <property type="entry name" value="MRET"/>
</dbReference>
<dbReference type="Gene3D" id="3.40.50.80">
    <property type="entry name" value="Nucleotide-binding domain of ferredoxin-NADP reductase (FNR) module"/>
    <property type="match status" value="1"/>
</dbReference>
<evidence type="ECO:0000256" key="9">
    <source>
        <dbReference type="ARBA" id="ARBA00023002"/>
    </source>
</evidence>
<dbReference type="GO" id="GO:0050660">
    <property type="term" value="F:flavin adenine dinucleotide binding"/>
    <property type="evidence" value="ECO:0007669"/>
    <property type="project" value="TreeGrafter"/>
</dbReference>
<keyword evidence="17" id="KW-1185">Reference proteome</keyword>
<dbReference type="PRINTS" id="PR00410">
    <property type="entry name" value="PHEHYDRXLASE"/>
</dbReference>
<dbReference type="PANTHER" id="PTHR47354:SF8">
    <property type="entry name" value="1,2-PHENYLACETYL-COA EPOXIDASE, SUBUNIT E"/>
    <property type="match status" value="1"/>
</dbReference>
<dbReference type="InterPro" id="IPR039261">
    <property type="entry name" value="FNR_nucleotide-bd"/>
</dbReference>
<name>A0A8J3B3Z9_9ACTN</name>
<keyword evidence="10" id="KW-0408">Iron</keyword>